<reference evidence="2" key="2">
    <citation type="submission" date="2024-10" db="UniProtKB">
        <authorList>
            <consortium name="EnsemblProtists"/>
        </authorList>
    </citation>
    <scope>IDENTIFICATION</scope>
</reference>
<dbReference type="PANTHER" id="PTHR46313">
    <property type="match status" value="1"/>
</dbReference>
<dbReference type="GO" id="GO:0016491">
    <property type="term" value="F:oxidoreductase activity"/>
    <property type="evidence" value="ECO:0007669"/>
    <property type="project" value="InterPro"/>
</dbReference>
<evidence type="ECO:0000259" key="1">
    <source>
        <dbReference type="Pfam" id="PF01593"/>
    </source>
</evidence>
<dbReference type="OMA" id="TYDRWGT"/>
<dbReference type="Proteomes" id="UP000013827">
    <property type="component" value="Unassembled WGS sequence"/>
</dbReference>
<dbReference type="PANTHER" id="PTHR46313:SF3">
    <property type="entry name" value="PROLYCOPENE ISOMERASE, CHLOROPLASTIC"/>
    <property type="match status" value="1"/>
</dbReference>
<keyword evidence="3" id="KW-1185">Reference proteome</keyword>
<evidence type="ECO:0000313" key="3">
    <source>
        <dbReference type="Proteomes" id="UP000013827"/>
    </source>
</evidence>
<dbReference type="GeneID" id="19046740"/>
<accession>A0A0D3K0V6</accession>
<feature type="domain" description="Amine oxidase" evidence="1">
    <location>
        <begin position="247"/>
        <end position="528"/>
    </location>
</feature>
<dbReference type="Pfam" id="PF01593">
    <property type="entry name" value="Amino_oxidase"/>
    <property type="match status" value="1"/>
</dbReference>
<dbReference type="Pfam" id="PF13450">
    <property type="entry name" value="NAD_binding_8"/>
    <property type="match status" value="1"/>
</dbReference>
<dbReference type="InterPro" id="IPR045892">
    <property type="entry name" value="CrtISO-like"/>
</dbReference>
<proteinExistence type="predicted"/>
<dbReference type="PaxDb" id="2903-EOD29391"/>
<dbReference type="HOGENOM" id="CLU_019722_4_0_1"/>
<dbReference type="InterPro" id="IPR002937">
    <property type="entry name" value="Amino_oxidase"/>
</dbReference>
<protein>
    <recommendedName>
        <fullName evidence="1">Amine oxidase domain-containing protein</fullName>
    </recommendedName>
</protein>
<dbReference type="Gene3D" id="3.50.50.60">
    <property type="entry name" value="FAD/NAD(P)-binding domain"/>
    <property type="match status" value="2"/>
</dbReference>
<dbReference type="EnsemblProtists" id="EOD29391">
    <property type="protein sequence ID" value="EOD29391"/>
    <property type="gene ID" value="EMIHUDRAFT_99796"/>
</dbReference>
<dbReference type="STRING" id="2903.R1F2D8"/>
<dbReference type="KEGG" id="ehx:EMIHUDRAFT_99796"/>
<sequence>MSCMMLATLGYLSPPQPTFRSHRSPPPLLSGATTSEYDVVVIGAGVGGLSAAAVCAASGLKVCVCESHDAPGGAAHSWTTKGFTFESGPSLYAGLSPDRSPNPLKHVYQIIGEEPEWLTYDRWGTYLPEGDLLHDAVGAADFYEKLKACGGPDAAEQWERLMARVTPLGEAIFQLPSAAVRADLGAAITMGKYAGALAGVVLKGGGDKLNAPFATLLEEERITDPFIRNWLDMICFLLQERDSSVCLDFPVGGTESIIGALVRGVTKHRGCELMLNTHVDELLFGEGGGRCTGVRLKGGRTLRATKAVVSNADLWTTRKLVGEAAAPALAAELDQRIGRLERCESFLHLHVGLEASGLPTSPSETFPAQWAVVSDWEAGVDAPRNMVLVSLPSLLDPSLAPEGHHVLHAYVPATEPYSEWGGLNRNSAEYRAKKAEAAEVLWRAVERQIPDVRERATVTMVGTPLTHERFLRRDAGTYGPFLRATDGQLPGPKFSACDGLLCCGDSTFPGIGMPAVAASGMLAAHSILSVRQHLQNLDTLKLPPK</sequence>
<reference evidence="3" key="1">
    <citation type="journal article" date="2013" name="Nature">
        <title>Pan genome of the phytoplankton Emiliania underpins its global distribution.</title>
        <authorList>
            <person name="Read B.A."/>
            <person name="Kegel J."/>
            <person name="Klute M.J."/>
            <person name="Kuo A."/>
            <person name="Lefebvre S.C."/>
            <person name="Maumus F."/>
            <person name="Mayer C."/>
            <person name="Miller J."/>
            <person name="Monier A."/>
            <person name="Salamov A."/>
            <person name="Young J."/>
            <person name="Aguilar M."/>
            <person name="Claverie J.M."/>
            <person name="Frickenhaus S."/>
            <person name="Gonzalez K."/>
            <person name="Herman E.K."/>
            <person name="Lin Y.C."/>
            <person name="Napier J."/>
            <person name="Ogata H."/>
            <person name="Sarno A.F."/>
            <person name="Shmutz J."/>
            <person name="Schroeder D."/>
            <person name="de Vargas C."/>
            <person name="Verret F."/>
            <person name="von Dassow P."/>
            <person name="Valentin K."/>
            <person name="Van de Peer Y."/>
            <person name="Wheeler G."/>
            <person name="Dacks J.B."/>
            <person name="Delwiche C.F."/>
            <person name="Dyhrman S.T."/>
            <person name="Glockner G."/>
            <person name="John U."/>
            <person name="Richards T."/>
            <person name="Worden A.Z."/>
            <person name="Zhang X."/>
            <person name="Grigoriev I.V."/>
            <person name="Allen A.E."/>
            <person name="Bidle K."/>
            <person name="Borodovsky M."/>
            <person name="Bowler C."/>
            <person name="Brownlee C."/>
            <person name="Cock J.M."/>
            <person name="Elias M."/>
            <person name="Gladyshev V.N."/>
            <person name="Groth M."/>
            <person name="Guda C."/>
            <person name="Hadaegh A."/>
            <person name="Iglesias-Rodriguez M.D."/>
            <person name="Jenkins J."/>
            <person name="Jones B.M."/>
            <person name="Lawson T."/>
            <person name="Leese F."/>
            <person name="Lindquist E."/>
            <person name="Lobanov A."/>
            <person name="Lomsadze A."/>
            <person name="Malik S.B."/>
            <person name="Marsh M.E."/>
            <person name="Mackinder L."/>
            <person name="Mock T."/>
            <person name="Mueller-Roeber B."/>
            <person name="Pagarete A."/>
            <person name="Parker M."/>
            <person name="Probert I."/>
            <person name="Quesneville H."/>
            <person name="Raines C."/>
            <person name="Rensing S.A."/>
            <person name="Riano-Pachon D.M."/>
            <person name="Richier S."/>
            <person name="Rokitta S."/>
            <person name="Shiraiwa Y."/>
            <person name="Soanes D.M."/>
            <person name="van der Giezen M."/>
            <person name="Wahlund T.M."/>
            <person name="Williams B."/>
            <person name="Wilson W."/>
            <person name="Wolfe G."/>
            <person name="Wurch L.L."/>
        </authorList>
    </citation>
    <scope>NUCLEOTIDE SEQUENCE</scope>
</reference>
<evidence type="ECO:0000313" key="2">
    <source>
        <dbReference type="EnsemblProtists" id="EOD29391"/>
    </source>
</evidence>
<organism evidence="2 3">
    <name type="scientific">Emiliania huxleyi (strain CCMP1516)</name>
    <dbReference type="NCBI Taxonomy" id="280463"/>
    <lineage>
        <taxon>Eukaryota</taxon>
        <taxon>Haptista</taxon>
        <taxon>Haptophyta</taxon>
        <taxon>Prymnesiophyceae</taxon>
        <taxon>Isochrysidales</taxon>
        <taxon>Noelaerhabdaceae</taxon>
        <taxon>Emiliania</taxon>
    </lineage>
</organism>
<dbReference type="InterPro" id="IPR036188">
    <property type="entry name" value="FAD/NAD-bd_sf"/>
</dbReference>
<dbReference type="RefSeq" id="XP_005781820.1">
    <property type="nucleotide sequence ID" value="XM_005781763.1"/>
</dbReference>
<dbReference type="AlphaFoldDB" id="A0A0D3K0V6"/>
<name>A0A0D3K0V6_EMIH1</name>
<dbReference type="SUPFAM" id="SSF51905">
    <property type="entry name" value="FAD/NAD(P)-binding domain"/>
    <property type="match status" value="1"/>
</dbReference>
<dbReference type="eggNOG" id="KOG4254">
    <property type="taxonomic scope" value="Eukaryota"/>
</dbReference>
<dbReference type="GO" id="GO:0016116">
    <property type="term" value="P:carotenoid metabolic process"/>
    <property type="evidence" value="ECO:0007669"/>
    <property type="project" value="InterPro"/>
</dbReference>